<comment type="pathway">
    <text evidence="1">Lipid metabolism.</text>
</comment>
<feature type="compositionally biased region" description="Low complexity" evidence="15">
    <location>
        <begin position="453"/>
        <end position="473"/>
    </location>
</feature>
<feature type="region of interest" description="Disordered" evidence="15">
    <location>
        <begin position="1"/>
        <end position="21"/>
    </location>
</feature>
<sequence length="501" mass="57073">MTTSAHPSLSRPVGDGLLDTEKNSGEAENTYILRPIFQQRFRPSVVKDCIHTVLKEELANAEYIPEEMPQLTKHLSENIKDKLKEMGFDRYKMVVQVVIGEQRGEGVFMAARCFWDADTDNYTYDVFMNDSLFCVVAAFGSWKKSDGTGTGEREVLLKEDGCTEFSQMPCCTVGLRQPAPFSDEIEVDFSKPYVRVTMEEASKGTPCERPVRVYADGIFDLFHSGHARALMQAKNLFPNTYLIVGVCSDELTHNFKGFTVMNENERYDAVQHCRYVDEVVRNAPWTLTPEFLAEHRIDFVAHDDIPYSSAGSDDVYKHIKEAGMFAPTQRTEGISTSDIITRIVRDYDVYARRNLQRGYTAKELNVSFINEKKYHLQERVDKVKKKVKDVEEKSKEFVQKVEEKSIDLIQKWEEKSREFIGSFLEMFGPEGALKHMLKEGKGRMLQAISPKQSPSSSPTRERSPSPSFRWPFSGKTSPSSSPANLSRHKAAAYDISEDEED</sequence>
<feature type="compositionally biased region" description="Polar residues" evidence="15">
    <location>
        <begin position="474"/>
        <end position="484"/>
    </location>
</feature>
<evidence type="ECO:0000256" key="12">
    <source>
        <dbReference type="ARBA" id="ARBA00026101"/>
    </source>
</evidence>
<dbReference type="EC" id="2.7.7.15" evidence="12"/>
<dbReference type="PANTHER" id="PTHR10739:SF19">
    <property type="entry name" value="CHOLINE-PHOSPHATE CYTIDYLYLTRANSFERASE A"/>
    <property type="match status" value="1"/>
</dbReference>
<evidence type="ECO:0000313" key="18">
    <source>
        <dbReference type="EMBL" id="VTJ72910.1"/>
    </source>
</evidence>
<evidence type="ECO:0000256" key="7">
    <source>
        <dbReference type="ARBA" id="ARBA00023098"/>
    </source>
</evidence>
<dbReference type="GO" id="GO:0005783">
    <property type="term" value="C:endoplasmic reticulum"/>
    <property type="evidence" value="ECO:0007669"/>
    <property type="project" value="TreeGrafter"/>
</dbReference>
<evidence type="ECO:0000256" key="11">
    <source>
        <dbReference type="ARBA" id="ARBA00025706"/>
    </source>
</evidence>
<dbReference type="FunFam" id="3.40.50.620:FF:000016">
    <property type="entry name" value="Putative choline-phosphate cytidylyltransferase B"/>
    <property type="match status" value="1"/>
</dbReference>
<dbReference type="AlphaFoldDB" id="A0A5E4BV66"/>
<dbReference type="EMBL" id="CABDUW010000650">
    <property type="protein sequence ID" value="VTJ72910.1"/>
    <property type="molecule type" value="Genomic_DNA"/>
</dbReference>
<evidence type="ECO:0000256" key="1">
    <source>
        <dbReference type="ARBA" id="ARBA00005189"/>
    </source>
</evidence>
<comment type="pathway">
    <text evidence="11">Phospholipid metabolism; phosphatidylcholine biosynthesis; phosphatidylcholine from phosphocholine: step 1/2.</text>
</comment>
<comment type="similarity">
    <text evidence="2">Belongs to the dynein light chain Tctex-type family.</text>
</comment>
<dbReference type="EMBL" id="WJEC01006579">
    <property type="protein sequence ID" value="KAF7472081.1"/>
    <property type="molecule type" value="Genomic_DNA"/>
</dbReference>
<feature type="domain" description="Cytidyltransferase-like" evidence="16">
    <location>
        <begin position="214"/>
        <end position="342"/>
    </location>
</feature>
<keyword evidence="19" id="KW-1185">Reference proteome</keyword>
<dbReference type="Proteomes" id="UP000662637">
    <property type="component" value="Unassembled WGS sequence"/>
</dbReference>
<dbReference type="NCBIfam" id="TIGR00125">
    <property type="entry name" value="cyt_tran_rel"/>
    <property type="match status" value="1"/>
</dbReference>
<proteinExistence type="inferred from homology"/>
<protein>
    <recommendedName>
        <fullName evidence="12">choline-phosphate cytidylyltransferase</fullName>
        <ecNumber evidence="12">2.7.7.15</ecNumber>
    </recommendedName>
</protein>
<evidence type="ECO:0000256" key="5">
    <source>
        <dbReference type="ARBA" id="ARBA00022679"/>
    </source>
</evidence>
<dbReference type="GO" id="GO:0004105">
    <property type="term" value="F:choline-phosphate cytidylyltransferase activity"/>
    <property type="evidence" value="ECO:0007669"/>
    <property type="project" value="UniProtKB-EC"/>
</dbReference>
<comment type="catalytic activity">
    <reaction evidence="13">
        <text>phosphocholine + CTP + H(+) = CDP-choline + diphosphate</text>
        <dbReference type="Rhea" id="RHEA:18997"/>
        <dbReference type="ChEBI" id="CHEBI:15378"/>
        <dbReference type="ChEBI" id="CHEBI:33019"/>
        <dbReference type="ChEBI" id="CHEBI:37563"/>
        <dbReference type="ChEBI" id="CHEBI:58779"/>
        <dbReference type="ChEBI" id="CHEBI:295975"/>
        <dbReference type="EC" id="2.7.7.15"/>
    </reaction>
    <physiologicalReaction direction="left-to-right" evidence="13">
        <dbReference type="Rhea" id="RHEA:18998"/>
    </physiologicalReaction>
</comment>
<keyword evidence="14" id="KW-0175">Coiled coil</keyword>
<dbReference type="InterPro" id="IPR041723">
    <property type="entry name" value="CCT"/>
</dbReference>
<evidence type="ECO:0000256" key="15">
    <source>
        <dbReference type="SAM" id="MobiDB-lite"/>
    </source>
</evidence>
<keyword evidence="8" id="KW-0594">Phospholipid biosynthesis</keyword>
<dbReference type="InterPro" id="IPR014729">
    <property type="entry name" value="Rossmann-like_a/b/a_fold"/>
</dbReference>
<dbReference type="CDD" id="cd21459">
    <property type="entry name" value="DLC-like_TCTEX1D2"/>
    <property type="match status" value="1"/>
</dbReference>
<evidence type="ECO:0000259" key="16">
    <source>
        <dbReference type="Pfam" id="PF01467"/>
    </source>
</evidence>
<accession>A0A5E4BV66</accession>
<evidence type="ECO:0000256" key="10">
    <source>
        <dbReference type="ARBA" id="ARBA00025501"/>
    </source>
</evidence>
<dbReference type="InterPro" id="IPR045049">
    <property type="entry name" value="Pcy1-like"/>
</dbReference>
<name>A0A5E4BV66_MARMO</name>
<evidence type="ECO:0000313" key="17">
    <source>
        <dbReference type="EMBL" id="KAF7472081.1"/>
    </source>
</evidence>
<keyword evidence="6 17" id="KW-0548">Nucleotidyltransferase</keyword>
<evidence type="ECO:0000313" key="19">
    <source>
        <dbReference type="Proteomes" id="UP000335636"/>
    </source>
</evidence>
<comment type="similarity">
    <text evidence="3">Belongs to the cytidylyltransferase family.</text>
</comment>
<dbReference type="Pfam" id="PF01467">
    <property type="entry name" value="CTP_transf_like"/>
    <property type="match status" value="1"/>
</dbReference>
<dbReference type="CDD" id="cd02174">
    <property type="entry name" value="CCT"/>
    <property type="match status" value="1"/>
</dbReference>
<organism evidence="18 19">
    <name type="scientific">Marmota monax</name>
    <name type="common">Woodchuck</name>
    <dbReference type="NCBI Taxonomy" id="9995"/>
    <lineage>
        <taxon>Eukaryota</taxon>
        <taxon>Metazoa</taxon>
        <taxon>Chordata</taxon>
        <taxon>Craniata</taxon>
        <taxon>Vertebrata</taxon>
        <taxon>Euteleostomi</taxon>
        <taxon>Mammalia</taxon>
        <taxon>Eutheria</taxon>
        <taxon>Euarchontoglires</taxon>
        <taxon>Glires</taxon>
        <taxon>Rodentia</taxon>
        <taxon>Sciuromorpha</taxon>
        <taxon>Sciuridae</taxon>
        <taxon>Xerinae</taxon>
        <taxon>Marmotini</taxon>
        <taxon>Marmota</taxon>
    </lineage>
</organism>
<keyword evidence="4" id="KW-0444">Lipid biosynthesis</keyword>
<dbReference type="Gene3D" id="3.40.50.620">
    <property type="entry name" value="HUPs"/>
    <property type="match status" value="1"/>
</dbReference>
<dbReference type="UniPathway" id="UPA00753">
    <property type="reaction ID" value="UER00739"/>
</dbReference>
<evidence type="ECO:0000256" key="8">
    <source>
        <dbReference type="ARBA" id="ARBA00023209"/>
    </source>
</evidence>
<dbReference type="SUPFAM" id="SSF52374">
    <property type="entry name" value="Nucleotidylyl transferase"/>
    <property type="match status" value="1"/>
</dbReference>
<dbReference type="PANTHER" id="PTHR10739">
    <property type="entry name" value="CYTIDYLYLTRANSFERASE"/>
    <property type="match status" value="1"/>
</dbReference>
<gene>
    <name evidence="17" type="ORF">GHT09_016909</name>
    <name evidence="18" type="ORF">MONAX_5E003746</name>
</gene>
<evidence type="ECO:0000256" key="4">
    <source>
        <dbReference type="ARBA" id="ARBA00022516"/>
    </source>
</evidence>
<feature type="coiled-coil region" evidence="14">
    <location>
        <begin position="373"/>
        <end position="400"/>
    </location>
</feature>
<feature type="region of interest" description="Disordered" evidence="15">
    <location>
        <begin position="447"/>
        <end position="501"/>
    </location>
</feature>
<evidence type="ECO:0000256" key="2">
    <source>
        <dbReference type="ARBA" id="ARBA00005361"/>
    </source>
</evidence>
<dbReference type="FunFam" id="3.30.1140.40:FF:000003">
    <property type="entry name" value="tctex1 domain-containing protein 2"/>
    <property type="match status" value="1"/>
</dbReference>
<dbReference type="Gene3D" id="3.30.1140.40">
    <property type="entry name" value="Tctex-1"/>
    <property type="match status" value="1"/>
</dbReference>
<reference evidence="18 19" key="1">
    <citation type="submission" date="2019-04" db="EMBL/GenBank/DDBJ databases">
        <authorList>
            <person name="Alioto T."/>
            <person name="Alioto T."/>
        </authorList>
    </citation>
    <scope>NUCLEOTIDE SEQUENCE [LARGE SCALE GENOMIC DNA]</scope>
</reference>
<keyword evidence="7" id="KW-0443">Lipid metabolism</keyword>
<evidence type="ECO:0000256" key="9">
    <source>
        <dbReference type="ARBA" id="ARBA00023264"/>
    </source>
</evidence>
<dbReference type="InterPro" id="IPR004821">
    <property type="entry name" value="Cyt_trans-like"/>
</dbReference>
<dbReference type="InterPro" id="IPR038586">
    <property type="entry name" value="Tctex-1-like_sf"/>
</dbReference>
<evidence type="ECO:0000256" key="14">
    <source>
        <dbReference type="SAM" id="Coils"/>
    </source>
</evidence>
<keyword evidence="9" id="KW-1208">Phospholipid metabolism</keyword>
<dbReference type="Pfam" id="PF03645">
    <property type="entry name" value="Tctex-1"/>
    <property type="match status" value="1"/>
</dbReference>
<evidence type="ECO:0000256" key="6">
    <source>
        <dbReference type="ARBA" id="ARBA00022695"/>
    </source>
</evidence>
<evidence type="ECO:0000256" key="13">
    <source>
        <dbReference type="ARBA" id="ARBA00048285"/>
    </source>
</evidence>
<dbReference type="GO" id="GO:0031210">
    <property type="term" value="F:phosphatidylcholine binding"/>
    <property type="evidence" value="ECO:0007669"/>
    <property type="project" value="TreeGrafter"/>
</dbReference>
<evidence type="ECO:0000256" key="3">
    <source>
        <dbReference type="ARBA" id="ARBA00010101"/>
    </source>
</evidence>
<keyword evidence="5 17" id="KW-0808">Transferase</keyword>
<dbReference type="InterPro" id="IPR005334">
    <property type="entry name" value="Tctex-1-like"/>
</dbReference>
<reference evidence="17" key="2">
    <citation type="submission" date="2020-08" db="EMBL/GenBank/DDBJ databases">
        <authorList>
            <person name="Shumante A."/>
            <person name="Zimin A.V."/>
            <person name="Puiu D."/>
            <person name="Salzberg S.L."/>
        </authorList>
    </citation>
    <scope>NUCLEOTIDE SEQUENCE</scope>
    <source>
        <strain evidence="17">WC2-LM</strain>
        <tissue evidence="17">Liver</tissue>
    </source>
</reference>
<dbReference type="Proteomes" id="UP000335636">
    <property type="component" value="Unassembled WGS sequence"/>
</dbReference>
<comment type="function">
    <text evidence="10">Catalyzes the key rate-limiting step in the CDP-choline pathway for phosphatidylcholine biosynthesis.</text>
</comment>